<evidence type="ECO:0000256" key="5">
    <source>
        <dbReference type="ARBA" id="ARBA00023163"/>
    </source>
</evidence>
<name>A0A2C9JG13_BIOGL</name>
<dbReference type="SUPFAM" id="SSF57959">
    <property type="entry name" value="Leucine zipper domain"/>
    <property type="match status" value="1"/>
</dbReference>
<reference evidence="10" key="1">
    <citation type="submission" date="2020-05" db="UniProtKB">
        <authorList>
            <consortium name="EnsemblMetazoa"/>
        </authorList>
    </citation>
    <scope>IDENTIFICATION</scope>
    <source>
        <strain evidence="10">BB02</strain>
    </source>
</reference>
<dbReference type="GO" id="GO:0001228">
    <property type="term" value="F:DNA-binding transcription activator activity, RNA polymerase II-specific"/>
    <property type="evidence" value="ECO:0007669"/>
    <property type="project" value="TreeGrafter"/>
</dbReference>
<dbReference type="Pfam" id="PF00170">
    <property type="entry name" value="bZIP_1"/>
    <property type="match status" value="1"/>
</dbReference>
<dbReference type="VEuPathDB" id="VectorBase:BGLAX_038127"/>
<dbReference type="GO" id="GO:0005634">
    <property type="term" value="C:nucleus"/>
    <property type="evidence" value="ECO:0007669"/>
    <property type="project" value="UniProtKB-SubCell"/>
</dbReference>
<dbReference type="InterPro" id="IPR046347">
    <property type="entry name" value="bZIP_sf"/>
</dbReference>
<keyword evidence="3" id="KW-0805">Transcription regulation</keyword>
<dbReference type="STRING" id="6526.A0A2C9JG13"/>
<evidence type="ECO:0000313" key="10">
    <source>
        <dbReference type="EnsemblMetazoa" id="BGLB002014-PB"/>
    </source>
</evidence>
<dbReference type="VEuPathDB" id="VectorBase:BGLB002014"/>
<dbReference type="Gene3D" id="1.20.5.170">
    <property type="match status" value="1"/>
</dbReference>
<dbReference type="PROSITE" id="PS50217">
    <property type="entry name" value="BZIP"/>
    <property type="match status" value="1"/>
</dbReference>
<evidence type="ECO:0000256" key="1">
    <source>
        <dbReference type="ARBA" id="ARBA00004123"/>
    </source>
</evidence>
<dbReference type="CDD" id="cd14692">
    <property type="entry name" value="bZIP_ATF4"/>
    <property type="match status" value="1"/>
</dbReference>
<dbReference type="Proteomes" id="UP000076420">
    <property type="component" value="Unassembled WGS sequence"/>
</dbReference>
<proteinExistence type="inferred from homology"/>
<feature type="compositionally biased region" description="Low complexity" evidence="8">
    <location>
        <begin position="302"/>
        <end position="315"/>
    </location>
</feature>
<accession>A0A2C9JG13</accession>
<evidence type="ECO:0000256" key="7">
    <source>
        <dbReference type="SAM" id="Coils"/>
    </source>
</evidence>
<evidence type="ECO:0000256" key="8">
    <source>
        <dbReference type="SAM" id="MobiDB-lite"/>
    </source>
</evidence>
<feature type="coiled-coil region" evidence="7">
    <location>
        <begin position="339"/>
        <end position="400"/>
    </location>
</feature>
<dbReference type="PROSITE" id="PS00036">
    <property type="entry name" value="BZIP_BASIC"/>
    <property type="match status" value="1"/>
</dbReference>
<sequence length="404" mass="44803">MELNYWNEDFSLGLDNGPDMFDQLNGPFGDPKLSGQPMSDRGCLTQDALFAKDLDDLYQEDVLGTEWMESSDVDSYLDAISGAQDKETPLESFLFESPFIGDTHEVQEEKPLVLSGFSLFEPIKGGKHQDFTIFEAVREHKPLIFSDFSLFEADKEADPPTLLLSPETISANVASSKLKTEFDAAASPPSSPAQVAPVISIDIASYDCHSGSPESYQTVESADTTLESFSDRDISFDDLSYSGIEITHPAKSVNISLYSSTPTLHSYSSSIKKSCSGIIRSSPELYKVISASAVELEKKSSGSKSRCGKSTSSVSRKSKTAAQPVPEHVIVEQLDKKDRKKLQNKNAAIRYRMKKKEEAFEIKSEVQILEELNSKLKVKVEDLQREIKYMKNLMDDVRKAKGLL</sequence>
<dbReference type="GO" id="GO:0000977">
    <property type="term" value="F:RNA polymerase II transcription regulatory region sequence-specific DNA binding"/>
    <property type="evidence" value="ECO:0007669"/>
    <property type="project" value="TreeGrafter"/>
</dbReference>
<evidence type="ECO:0000256" key="3">
    <source>
        <dbReference type="ARBA" id="ARBA00023015"/>
    </source>
</evidence>
<evidence type="ECO:0000256" key="6">
    <source>
        <dbReference type="ARBA" id="ARBA00023242"/>
    </source>
</evidence>
<evidence type="ECO:0000256" key="4">
    <source>
        <dbReference type="ARBA" id="ARBA00023125"/>
    </source>
</evidence>
<comment type="similarity">
    <text evidence="2">Belongs to the bZIP family.</text>
</comment>
<feature type="region of interest" description="Disordered" evidence="8">
    <location>
        <begin position="300"/>
        <end position="326"/>
    </location>
</feature>
<dbReference type="InterPro" id="IPR004827">
    <property type="entry name" value="bZIP"/>
</dbReference>
<comment type="subcellular location">
    <subcellularLocation>
        <location evidence="1">Nucleus</location>
    </subcellularLocation>
</comment>
<feature type="domain" description="BZIP" evidence="9">
    <location>
        <begin position="334"/>
        <end position="397"/>
    </location>
</feature>
<keyword evidence="5" id="KW-0804">Transcription</keyword>
<keyword evidence="4" id="KW-0238">DNA-binding</keyword>
<organism evidence="10 11">
    <name type="scientific">Biomphalaria glabrata</name>
    <name type="common">Bloodfluke planorb</name>
    <name type="synonym">Freshwater snail</name>
    <dbReference type="NCBI Taxonomy" id="6526"/>
    <lineage>
        <taxon>Eukaryota</taxon>
        <taxon>Metazoa</taxon>
        <taxon>Spiralia</taxon>
        <taxon>Lophotrochozoa</taxon>
        <taxon>Mollusca</taxon>
        <taxon>Gastropoda</taxon>
        <taxon>Heterobranchia</taxon>
        <taxon>Euthyneura</taxon>
        <taxon>Panpulmonata</taxon>
        <taxon>Hygrophila</taxon>
        <taxon>Lymnaeoidea</taxon>
        <taxon>Planorbidae</taxon>
        <taxon>Biomphalaria</taxon>
    </lineage>
</organism>
<dbReference type="EnsemblMetazoa" id="BGLB002014-RB">
    <property type="protein sequence ID" value="BGLB002014-PB"/>
    <property type="gene ID" value="BGLB002014"/>
</dbReference>
<dbReference type="PANTHER" id="PTHR13044:SF14">
    <property type="entry name" value="CRYPTOCEPHAL, ISOFORM A"/>
    <property type="match status" value="1"/>
</dbReference>
<evidence type="ECO:0000313" key="11">
    <source>
        <dbReference type="Proteomes" id="UP000076420"/>
    </source>
</evidence>
<dbReference type="AlphaFoldDB" id="A0A2C9JG13"/>
<dbReference type="PANTHER" id="PTHR13044">
    <property type="entry name" value="ACTIVATING TRANSCRIPTION FACTOR ATF 4/5"/>
    <property type="match status" value="1"/>
</dbReference>
<evidence type="ECO:0000256" key="2">
    <source>
        <dbReference type="ARBA" id="ARBA00007163"/>
    </source>
</evidence>
<protein>
    <recommendedName>
        <fullName evidence="9">BZIP domain-containing protein</fullName>
    </recommendedName>
</protein>
<keyword evidence="6" id="KW-0539">Nucleus</keyword>
<keyword evidence="7" id="KW-0175">Coiled coil</keyword>
<dbReference type="SMART" id="SM00338">
    <property type="entry name" value="BRLZ"/>
    <property type="match status" value="1"/>
</dbReference>
<evidence type="ECO:0000259" key="9">
    <source>
        <dbReference type="PROSITE" id="PS50217"/>
    </source>
</evidence>